<dbReference type="PANTHER" id="PTHR42706:SF1">
    <property type="entry name" value="FORMYLTETRAHYDROFOLATE DEFORMYLASE 2, MITOCHONDRIAL"/>
    <property type="match status" value="1"/>
</dbReference>
<organism evidence="1 2">
    <name type="scientific">Ananas comosus</name>
    <name type="common">Pineapple</name>
    <name type="synonym">Ananas ananas</name>
    <dbReference type="NCBI Taxonomy" id="4615"/>
    <lineage>
        <taxon>Eukaryota</taxon>
        <taxon>Viridiplantae</taxon>
        <taxon>Streptophyta</taxon>
        <taxon>Embryophyta</taxon>
        <taxon>Tracheophyta</taxon>
        <taxon>Spermatophyta</taxon>
        <taxon>Magnoliopsida</taxon>
        <taxon>Liliopsida</taxon>
        <taxon>Poales</taxon>
        <taxon>Bromeliaceae</taxon>
        <taxon>Bromelioideae</taxon>
        <taxon>Ananas</taxon>
    </lineage>
</organism>
<reference evidence="1 2" key="1">
    <citation type="journal article" date="2016" name="DNA Res.">
        <title>The draft genome of MD-2 pineapple using hybrid error correction of long reads.</title>
        <authorList>
            <person name="Redwan R.M."/>
            <person name="Saidin A."/>
            <person name="Kumar S.V."/>
        </authorList>
    </citation>
    <scope>NUCLEOTIDE SEQUENCE [LARGE SCALE GENOMIC DNA]</scope>
    <source>
        <strain evidence="2">cv. MD2</strain>
        <tissue evidence="1">Leaf</tissue>
    </source>
</reference>
<evidence type="ECO:0000313" key="2">
    <source>
        <dbReference type="Proteomes" id="UP000092600"/>
    </source>
</evidence>
<dbReference type="AlphaFoldDB" id="A0A199VA35"/>
<name>A0A199VA35_ANACO</name>
<dbReference type="GO" id="GO:0008864">
    <property type="term" value="F:formyltetrahydrofolate deformylase activity"/>
    <property type="evidence" value="ECO:0007669"/>
    <property type="project" value="InterPro"/>
</dbReference>
<gene>
    <name evidence="1" type="ORF">ACMD2_21915</name>
</gene>
<dbReference type="STRING" id="4615.A0A199VA35"/>
<dbReference type="Gene3D" id="3.40.50.170">
    <property type="entry name" value="Formyl transferase, N-terminal domain"/>
    <property type="match status" value="1"/>
</dbReference>
<accession>A0A199VA35</accession>
<proteinExistence type="predicted"/>
<dbReference type="Proteomes" id="UP000092600">
    <property type="component" value="Unassembled WGS sequence"/>
</dbReference>
<dbReference type="SUPFAM" id="SSF53328">
    <property type="entry name" value="Formyltransferase"/>
    <property type="match status" value="1"/>
</dbReference>
<dbReference type="GO" id="GO:0006189">
    <property type="term" value="P:'de novo' IMP biosynthetic process"/>
    <property type="evidence" value="ECO:0007669"/>
    <property type="project" value="InterPro"/>
</dbReference>
<dbReference type="InterPro" id="IPR036477">
    <property type="entry name" value="Formyl_transf_N_sf"/>
</dbReference>
<feature type="non-terminal residue" evidence="1">
    <location>
        <position position="1"/>
    </location>
</feature>
<sequence length="104" mass="12020">AHFCSNHNRAPNTHVIRFLERHGIPYHYLPRTLGNKREQEILELVEETDFLVLARYMQILSGNFWKLMIKISLTFTMASSVIQGQKSVQTCVEKSLTEIPYGAL</sequence>
<protein>
    <submittedName>
        <fullName evidence="1">Formyltetrahydrofolate deformylase 1, mitochondrial</fullName>
    </submittedName>
</protein>
<dbReference type="PANTHER" id="PTHR42706">
    <property type="entry name" value="FORMYLTETRAHYDROFOLATE DEFORMYLASE"/>
    <property type="match status" value="1"/>
</dbReference>
<comment type="caution">
    <text evidence="1">The sequence shown here is derived from an EMBL/GenBank/DDBJ whole genome shotgun (WGS) entry which is preliminary data.</text>
</comment>
<dbReference type="InterPro" id="IPR004810">
    <property type="entry name" value="PurU"/>
</dbReference>
<dbReference type="EMBL" id="LSRQ01002638">
    <property type="protein sequence ID" value="OAY73650.1"/>
    <property type="molecule type" value="Genomic_DNA"/>
</dbReference>
<evidence type="ECO:0000313" key="1">
    <source>
        <dbReference type="EMBL" id="OAY73650.1"/>
    </source>
</evidence>